<dbReference type="InterPro" id="IPR026350">
    <property type="entry name" value="GxxExxY"/>
</dbReference>
<organism evidence="1 2">
    <name type="scientific">Gemmatimonas aurantiaca</name>
    <dbReference type="NCBI Taxonomy" id="173480"/>
    <lineage>
        <taxon>Bacteria</taxon>
        <taxon>Pseudomonadati</taxon>
        <taxon>Gemmatimonadota</taxon>
        <taxon>Gemmatimonadia</taxon>
        <taxon>Gemmatimonadales</taxon>
        <taxon>Gemmatimonadaceae</taxon>
        <taxon>Gemmatimonas</taxon>
    </lineage>
</organism>
<gene>
    <name evidence="1" type="ORF">DGD08_10745</name>
</gene>
<dbReference type="Proteomes" id="UP000264071">
    <property type="component" value="Unassembled WGS sequence"/>
</dbReference>
<dbReference type="EMBL" id="DPIY01000010">
    <property type="protein sequence ID" value="HCT57666.1"/>
    <property type="molecule type" value="Genomic_DNA"/>
</dbReference>
<dbReference type="NCBIfam" id="TIGR04256">
    <property type="entry name" value="GxxExxY"/>
    <property type="match status" value="1"/>
</dbReference>
<sequence>MAIKHSEITSEIIRAFYQIYNEVGWGFIESVYSSVMASTLTSRGIPHEREKRLRVTHRGECHGEFRADLVVAGVVLVEFKACKQLVAAHEAQLLNYLRASGLEVGLLLNFGPRPEMRRFVWSARQRMVAMDERESGDR</sequence>
<evidence type="ECO:0000313" key="1">
    <source>
        <dbReference type="EMBL" id="HCT57666.1"/>
    </source>
</evidence>
<dbReference type="OMA" id="GCAYRVY"/>
<comment type="caution">
    <text evidence="1">The sequence shown here is derived from an EMBL/GenBank/DDBJ whole genome shotgun (WGS) entry which is preliminary data.</text>
</comment>
<protein>
    <submittedName>
        <fullName evidence="1">GxxExxY protein</fullName>
    </submittedName>
</protein>
<dbReference type="Pfam" id="PF13366">
    <property type="entry name" value="PDDEXK_3"/>
    <property type="match status" value="1"/>
</dbReference>
<reference evidence="1 2" key="1">
    <citation type="journal article" date="2018" name="Nat. Biotechnol.">
        <title>A standardized bacterial taxonomy based on genome phylogeny substantially revises the tree of life.</title>
        <authorList>
            <person name="Parks D.H."/>
            <person name="Chuvochina M."/>
            <person name="Waite D.W."/>
            <person name="Rinke C."/>
            <person name="Skarshewski A."/>
            <person name="Chaumeil P.A."/>
            <person name="Hugenholtz P."/>
        </authorList>
    </citation>
    <scope>NUCLEOTIDE SEQUENCE [LARGE SCALE GENOMIC DNA]</scope>
    <source>
        <strain evidence="1">UBA8844</strain>
    </source>
</reference>
<accession>A0A3D4V949</accession>
<evidence type="ECO:0000313" key="2">
    <source>
        <dbReference type="Proteomes" id="UP000264071"/>
    </source>
</evidence>
<proteinExistence type="predicted"/>
<name>A0A3D4V949_9BACT</name>
<dbReference type="AlphaFoldDB" id="A0A3D4V949"/>